<organism evidence="1">
    <name type="scientific">Chromera velia CCMP2878</name>
    <dbReference type="NCBI Taxonomy" id="1169474"/>
    <lineage>
        <taxon>Eukaryota</taxon>
        <taxon>Sar</taxon>
        <taxon>Alveolata</taxon>
        <taxon>Colpodellida</taxon>
        <taxon>Chromeraceae</taxon>
        <taxon>Chromera</taxon>
    </lineage>
</organism>
<dbReference type="PhylomeDB" id="A0A0G4ICW3"/>
<protein>
    <submittedName>
        <fullName evidence="1">Uncharacterized protein</fullName>
    </submittedName>
</protein>
<reference evidence="1" key="1">
    <citation type="submission" date="2014-11" db="EMBL/GenBank/DDBJ databases">
        <authorList>
            <person name="Otto D Thomas"/>
            <person name="Naeem Raeece"/>
        </authorList>
    </citation>
    <scope>NUCLEOTIDE SEQUENCE</scope>
</reference>
<sequence length="201" mass="22226">MASAVGATVGCDTLDGKGKYTENLKQEVQSIEKELKDWFITRKLAAQRAEGIRKKLAAHNMTGFSVNNPNLPLPDRVMWSDLVAGKPDLEDSLSKDAKLRKAERYLSMFEGATEVGDLCRLPGVKYLRCLADNHTMESQERSSTCLTAFSAFNSCRKGLQMQQAANIENAVIKQDTADNRAKALFTRRSLLLDNLGGPEMP</sequence>
<gene>
    <name evidence="1" type="ORF">Cvel_2302</name>
</gene>
<evidence type="ECO:0000313" key="1">
    <source>
        <dbReference type="EMBL" id="CEM55054.1"/>
    </source>
</evidence>
<name>A0A0G4ICW3_9ALVE</name>
<dbReference type="VEuPathDB" id="CryptoDB:Cvel_2302"/>
<proteinExistence type="predicted"/>
<accession>A0A0G4ICW3</accession>
<dbReference type="EMBL" id="CDMZ01005842">
    <property type="protein sequence ID" value="CEM55054.1"/>
    <property type="molecule type" value="Genomic_DNA"/>
</dbReference>
<dbReference type="AlphaFoldDB" id="A0A0G4ICW3"/>